<reference evidence="3" key="1">
    <citation type="submission" date="2016-06" db="EMBL/GenBank/DDBJ databases">
        <title>Parallel loss of symbiosis genes in relatives of nitrogen-fixing non-legume Parasponia.</title>
        <authorList>
            <person name="Van Velzen R."/>
            <person name="Holmer R."/>
            <person name="Bu F."/>
            <person name="Rutten L."/>
            <person name="Van Zeijl A."/>
            <person name="Liu W."/>
            <person name="Santuari L."/>
            <person name="Cao Q."/>
            <person name="Sharma T."/>
            <person name="Shen D."/>
            <person name="Roswanjaya Y."/>
            <person name="Wardhani T."/>
            <person name="Kalhor M.S."/>
            <person name="Jansen J."/>
            <person name="Van den Hoogen J."/>
            <person name="Gungor B."/>
            <person name="Hartog M."/>
            <person name="Hontelez J."/>
            <person name="Verver J."/>
            <person name="Yang W.-C."/>
            <person name="Schijlen E."/>
            <person name="Repin R."/>
            <person name="Schilthuizen M."/>
            <person name="Schranz E."/>
            <person name="Heidstra R."/>
            <person name="Miyata K."/>
            <person name="Fedorova E."/>
            <person name="Kohlen W."/>
            <person name="Bisseling T."/>
            <person name="Smit S."/>
            <person name="Geurts R."/>
        </authorList>
    </citation>
    <scope>NUCLEOTIDE SEQUENCE [LARGE SCALE GENOMIC DNA]</scope>
    <source>
        <strain evidence="3">cv. WU1-14</strain>
    </source>
</reference>
<dbReference type="Gene3D" id="3.80.10.10">
    <property type="entry name" value="Ribonuclease Inhibitor"/>
    <property type="match status" value="1"/>
</dbReference>
<dbReference type="PANTHER" id="PTHR31900:SF32">
    <property type="entry name" value="F-BOX_RNI_FBD-LIKE DOMAIN PROTEIN"/>
    <property type="match status" value="1"/>
</dbReference>
<dbReference type="OrthoDB" id="1868670at2759"/>
<dbReference type="InterPro" id="IPR036047">
    <property type="entry name" value="F-box-like_dom_sf"/>
</dbReference>
<dbReference type="SUPFAM" id="SSF81383">
    <property type="entry name" value="F-box domain"/>
    <property type="match status" value="1"/>
</dbReference>
<dbReference type="SMART" id="SM00579">
    <property type="entry name" value="FBD"/>
    <property type="match status" value="1"/>
</dbReference>
<dbReference type="InterPro" id="IPR050232">
    <property type="entry name" value="FBL13/AtMIF1-like"/>
</dbReference>
<dbReference type="PANTHER" id="PTHR31900">
    <property type="entry name" value="F-BOX/RNI SUPERFAMILY PROTEIN-RELATED"/>
    <property type="match status" value="1"/>
</dbReference>
<dbReference type="Pfam" id="PF23622">
    <property type="entry name" value="LRR_At1g61320_AtMIF1"/>
    <property type="match status" value="1"/>
</dbReference>
<protein>
    <submittedName>
        <fullName evidence="2">F-box domain containing protein</fullName>
    </submittedName>
</protein>
<dbReference type="Pfam" id="PF00646">
    <property type="entry name" value="F-box"/>
    <property type="match status" value="1"/>
</dbReference>
<dbReference type="EMBL" id="JXTB01000001">
    <property type="protein sequence ID" value="PON80451.1"/>
    <property type="molecule type" value="Genomic_DNA"/>
</dbReference>
<evidence type="ECO:0000313" key="2">
    <source>
        <dbReference type="EMBL" id="PON80451.1"/>
    </source>
</evidence>
<dbReference type="Proteomes" id="UP000237105">
    <property type="component" value="Unassembled WGS sequence"/>
</dbReference>
<dbReference type="InterPro" id="IPR006566">
    <property type="entry name" value="FBD"/>
</dbReference>
<dbReference type="InterPro" id="IPR055357">
    <property type="entry name" value="LRR_At1g61320_AtMIF1"/>
</dbReference>
<evidence type="ECO:0000313" key="3">
    <source>
        <dbReference type="Proteomes" id="UP000237105"/>
    </source>
</evidence>
<organism evidence="2 3">
    <name type="scientific">Parasponia andersonii</name>
    <name type="common">Sponia andersonii</name>
    <dbReference type="NCBI Taxonomy" id="3476"/>
    <lineage>
        <taxon>Eukaryota</taxon>
        <taxon>Viridiplantae</taxon>
        <taxon>Streptophyta</taxon>
        <taxon>Embryophyta</taxon>
        <taxon>Tracheophyta</taxon>
        <taxon>Spermatophyta</taxon>
        <taxon>Magnoliopsida</taxon>
        <taxon>eudicotyledons</taxon>
        <taxon>Gunneridae</taxon>
        <taxon>Pentapetalae</taxon>
        <taxon>rosids</taxon>
        <taxon>fabids</taxon>
        <taxon>Rosales</taxon>
        <taxon>Cannabaceae</taxon>
        <taxon>Parasponia</taxon>
    </lineage>
</organism>
<dbReference type="PROSITE" id="PS50181">
    <property type="entry name" value="FBOX"/>
    <property type="match status" value="1"/>
</dbReference>
<evidence type="ECO:0000259" key="1">
    <source>
        <dbReference type="PROSITE" id="PS50181"/>
    </source>
</evidence>
<sequence length="527" mass="60315">METRSAKKRKLWRIYNNGDGIDRISELPDALLHHILLLLPIKTVAKTSVLSKRWRSLWSTFPDLDFTAADSISFPTPKRSIYTRKPYYKDLMTSDPISQVLNLRDKVGTNSDIRSLRFHSTSTISFSRLNDVIRRAVRHNVQELDLQVATEDCISFPRSVMLSESLRVLGMISRSRSCGRWFRLPQDLSVMKGGFRSLVSLSVSCVIFRGDDANCGVLMDLFSDSSFPMMKKLRLELWAGMKQLRIGCRALEEFELKDCYQLLVLDICSPKLERLRVESCFNNRMISCVRVDAPRLKFLSWENNYVTNTSLVHTSNLHVASIGSFRGFDQKNSCVAKLKCLSNFLTGLSCVPCLKFEDSQFIEILSNDNYFGVKLNPFKNLTSLELHTGVNKNTVPGLASMFRSSPMLHSLILKFTNKTEKREWKSDLGDVQPSSDQEELYWESQAETLNSFLQHLKIVTIYGLFKCKKEVSLAKFLLKHGTALQEMTLCTEQYISNARDFRRQQNIIRSQVMGFSWASTNATITIC</sequence>
<proteinExistence type="predicted"/>
<keyword evidence="3" id="KW-1185">Reference proteome</keyword>
<dbReference type="STRING" id="3476.A0A2P5E4I6"/>
<name>A0A2P5E4I6_PARAD</name>
<comment type="caution">
    <text evidence="2">The sequence shown here is derived from an EMBL/GenBank/DDBJ whole genome shotgun (WGS) entry which is preliminary data.</text>
</comment>
<feature type="domain" description="F-box" evidence="1">
    <location>
        <begin position="21"/>
        <end position="69"/>
    </location>
</feature>
<accession>A0A2P5E4I6</accession>
<dbReference type="AlphaFoldDB" id="A0A2P5E4I6"/>
<dbReference type="InterPro" id="IPR001810">
    <property type="entry name" value="F-box_dom"/>
</dbReference>
<dbReference type="InterPro" id="IPR032675">
    <property type="entry name" value="LRR_dom_sf"/>
</dbReference>
<dbReference type="Gene3D" id="1.20.1280.50">
    <property type="match status" value="1"/>
</dbReference>
<gene>
    <name evidence="2" type="ORF">PanWU01x14_000070</name>
</gene>